<sequence length="1444" mass="162236">MHKLTIPRYDGSMPNISPVNSMVQKKRPLENKEEDNGEISPSTSFTREHQELSQHQPQLPISNPTSLLPQPMTSLSISNGRDNKQSEKYDDDDDDDDDIEFLFSLPSDSVTQRTGMQSNFDTNDDMLDNPKLASTSSNECNDMETSKTSNTTSSTVNSRHVTPSIAAKYGAVATTPTITCMSRNKNTVAAPLPTFSHRSSAYIQSLAEICHDILWDARWRVGGSNFRRLFEWERGEDLSALMYLSRRYLERQDLVQEEGKEDLSHKVENDDVDDDDDLDRCLETYCRLYFRKGPWFRLDNMFFSYYMPKQSKKTDDHLNDISNEAQGNSQQSSPTKTVSPSKFFLPVSHRSKRRNSDVEAERDIGRYIDQGLIDQQLEAVLLLLGDIKRLSRMGLIRFFRSEEECGKTVGNNEKYQTSSSCLLRQDEQRSVLAKLGGRKRKRPSPTSSSNISNGTSQSFSKANKLPMESSENLIWKQMCQQQAIFQTFARQSDLPSSSQVVLPVTKHVHQVLIEKWAATIVLKASKVEYVPSSFIRRVTAVVCEKLSDWIATLDIGSTVLTATCLRLREAPLETLRRACRLYLCATSGPGDMRGDGTNAWRSLPDKYSNIDLRSLPLRTNNIPPPGSNSWHMVTYPGKDWRMRMRGCNFIRAHIPMLLKDATDFNEPVNATVQVFESLVSFHSWEIGVELRAMGDFLLELNDLQLYTQRKLARESDARKAENNTQPKNDSSSGDESDLLPGEVETLDVDFLGLQTSHGRQNVIEQLLGSAGGNPMVCEAVERDVCALLANTLTEDGSNNSSFQQERCPLQNEAEKVLGVVAVLLMHVLEYQNNAKKPEEATRYIVQRPWLRHLCWEGCMAYLLWDIIPILERRGCYDFAVNALEVLLFGKRLNRNANLIPQTLVVGSKGQTGESKLANSYLSRRARGKAYERLIIDYIHIVRRNCVPVKNGKKEIDGKSKSKNSKKTPTPPTASEIVNRLTEPLLLSDATATGRITFSAIRTLARRLKQPLSYSLKNMKLYEVDELGHLLSNLPAAEECLSKYSDWRPVTDTTFANAMTTDSNAAGGRCAYVGFEEDEHTSVYVGSLNVEQLAMEYYHQGRLPVPKSLTGNDQSANGGWIGYHDEGGSVRALFRILSCEPLGMDHVFPQAEMNASEATATIHLTPYQGAPFDLHVGAELLPDRCAGFYQRRSRKIGSFLRNLSSLDAAGISDSVYDSIERRLVFARVSKHVDPTLERDVTQVRTLSMLAAGFGGKMLAAIFRCFFFDYRHYSGGLPDLTLFRAQYADSGELVSLGEWVGEKFSNEYQASLRAEQAAQILGDRDEEFLGCSKVGDSGGRSANRFNRSSAKSSGTGQTNQESSEDTSKQLSMPDRLKMEHDGRPVRVECMCVEVKSQNDRLDPRQEDWLNILSLHGNARVCKFVKPKKPNTKKNNDAPSKREPPPS</sequence>
<dbReference type="OrthoDB" id="47818at2759"/>
<feature type="compositionally biased region" description="Low complexity" evidence="2">
    <location>
        <begin position="444"/>
        <end position="460"/>
    </location>
</feature>
<organism evidence="3 4">
    <name type="scientific">Nitzschia inconspicua</name>
    <dbReference type="NCBI Taxonomy" id="303405"/>
    <lineage>
        <taxon>Eukaryota</taxon>
        <taxon>Sar</taxon>
        <taxon>Stramenopiles</taxon>
        <taxon>Ochrophyta</taxon>
        <taxon>Bacillariophyta</taxon>
        <taxon>Bacillariophyceae</taxon>
        <taxon>Bacillariophycidae</taxon>
        <taxon>Bacillariales</taxon>
        <taxon>Bacillariaceae</taxon>
        <taxon>Nitzschia</taxon>
    </lineage>
</organism>
<feature type="compositionally biased region" description="Acidic residues" evidence="2">
    <location>
        <begin position="89"/>
        <end position="100"/>
    </location>
</feature>
<evidence type="ECO:0000256" key="1">
    <source>
        <dbReference type="RuleBase" id="RU365033"/>
    </source>
</evidence>
<gene>
    <name evidence="3" type="ORF">IV203_031863</name>
</gene>
<keyword evidence="1" id="KW-0539">Nucleus</keyword>
<dbReference type="InterPro" id="IPR033315">
    <property type="entry name" value="Fan1-like"/>
</dbReference>
<feature type="region of interest" description="Disordered" evidence="2">
    <location>
        <begin position="1"/>
        <end position="159"/>
    </location>
</feature>
<dbReference type="EMBL" id="JAGRRH010000006">
    <property type="protein sequence ID" value="KAG7369120.1"/>
    <property type="molecule type" value="Genomic_DNA"/>
</dbReference>
<feature type="compositionally biased region" description="Low complexity" evidence="2">
    <location>
        <begin position="146"/>
        <end position="158"/>
    </location>
</feature>
<feature type="region of interest" description="Disordered" evidence="2">
    <location>
        <begin position="951"/>
        <end position="974"/>
    </location>
</feature>
<dbReference type="PANTHER" id="PTHR15749:SF4">
    <property type="entry name" value="FANCONI-ASSOCIATED NUCLEASE 1"/>
    <property type="match status" value="1"/>
</dbReference>
<comment type="cofactor">
    <cofactor evidence="1">
        <name>Mg(2+)</name>
        <dbReference type="ChEBI" id="CHEBI:18420"/>
    </cofactor>
    <cofactor evidence="1">
        <name>Mn(2+)</name>
        <dbReference type="ChEBI" id="CHEBI:29035"/>
    </cofactor>
</comment>
<reference evidence="3" key="2">
    <citation type="submission" date="2021-04" db="EMBL/GenBank/DDBJ databases">
        <authorList>
            <person name="Podell S."/>
        </authorList>
    </citation>
    <scope>NUCLEOTIDE SEQUENCE</scope>
    <source>
        <strain evidence="3">Hildebrandi</strain>
    </source>
</reference>
<proteinExistence type="inferred from homology"/>
<dbReference type="GO" id="GO:0036297">
    <property type="term" value="P:interstrand cross-link repair"/>
    <property type="evidence" value="ECO:0007669"/>
    <property type="project" value="InterPro"/>
</dbReference>
<dbReference type="GO" id="GO:0005634">
    <property type="term" value="C:nucleus"/>
    <property type="evidence" value="ECO:0007669"/>
    <property type="project" value="UniProtKB-SubCell"/>
</dbReference>
<keyword evidence="1" id="KW-0234">DNA repair</keyword>
<feature type="compositionally biased region" description="Polar residues" evidence="2">
    <location>
        <begin position="53"/>
        <end position="80"/>
    </location>
</feature>
<name>A0A9K3LWK1_9STRA</name>
<feature type="region of interest" description="Disordered" evidence="2">
    <location>
        <begin position="1331"/>
        <end position="1379"/>
    </location>
</feature>
<reference evidence="3" key="1">
    <citation type="journal article" date="2021" name="Sci. Rep.">
        <title>Diploid genomic architecture of Nitzschia inconspicua, an elite biomass production diatom.</title>
        <authorList>
            <person name="Oliver A."/>
            <person name="Podell S."/>
            <person name="Pinowska A."/>
            <person name="Traller J.C."/>
            <person name="Smith S.R."/>
            <person name="McClure R."/>
            <person name="Beliaev A."/>
            <person name="Bohutskyi P."/>
            <person name="Hill E.A."/>
            <person name="Rabines A."/>
            <person name="Zheng H."/>
            <person name="Allen L.Z."/>
            <person name="Kuo A."/>
            <person name="Grigoriev I.V."/>
            <person name="Allen A.E."/>
            <person name="Hazlebeck D."/>
            <person name="Allen E.E."/>
        </authorList>
    </citation>
    <scope>NUCLEOTIDE SEQUENCE</scope>
    <source>
        <strain evidence="3">Hildebrandi</strain>
    </source>
</reference>
<accession>A0A9K3LWK1</accession>
<feature type="compositionally biased region" description="Polar residues" evidence="2">
    <location>
        <begin position="320"/>
        <end position="340"/>
    </location>
</feature>
<dbReference type="EC" id="3.1.4.1" evidence="1"/>
<evidence type="ECO:0000313" key="3">
    <source>
        <dbReference type="EMBL" id="KAG7369120.1"/>
    </source>
</evidence>
<dbReference type="GO" id="GO:0004528">
    <property type="term" value="F:phosphodiesterase I activity"/>
    <property type="evidence" value="ECO:0007669"/>
    <property type="project" value="UniProtKB-EC"/>
</dbReference>
<feature type="region of interest" description="Disordered" evidence="2">
    <location>
        <begin position="434"/>
        <end position="462"/>
    </location>
</feature>
<feature type="compositionally biased region" description="Polar residues" evidence="2">
    <location>
        <begin position="106"/>
        <end position="121"/>
    </location>
</feature>
<dbReference type="GO" id="GO:0008409">
    <property type="term" value="F:5'-3' exonuclease activity"/>
    <property type="evidence" value="ECO:0007669"/>
    <property type="project" value="TreeGrafter"/>
</dbReference>
<comment type="caution">
    <text evidence="3">The sequence shown here is derived from an EMBL/GenBank/DDBJ whole genome shotgun (WGS) entry which is preliminary data.</text>
</comment>
<keyword evidence="1" id="KW-0460">Magnesium</keyword>
<evidence type="ECO:0000313" key="4">
    <source>
        <dbReference type="Proteomes" id="UP000693970"/>
    </source>
</evidence>
<dbReference type="GO" id="GO:0070336">
    <property type="term" value="F:flap-structured DNA binding"/>
    <property type="evidence" value="ECO:0007669"/>
    <property type="project" value="TreeGrafter"/>
</dbReference>
<feature type="compositionally biased region" description="Polar residues" evidence="2">
    <location>
        <begin position="14"/>
        <end position="23"/>
    </location>
</feature>
<comment type="similarity">
    <text evidence="1">Belongs to the FAN1 family.</text>
</comment>
<dbReference type="PANTHER" id="PTHR15749">
    <property type="entry name" value="FANCONI-ASSOCIATED NUCLEASE 1"/>
    <property type="match status" value="1"/>
</dbReference>
<feature type="compositionally biased region" description="Polar residues" evidence="2">
    <location>
        <begin position="1341"/>
        <end position="1359"/>
    </location>
</feature>
<keyword evidence="1" id="KW-0540">Nuclease</keyword>
<dbReference type="GO" id="GO:0046872">
    <property type="term" value="F:metal ion binding"/>
    <property type="evidence" value="ECO:0007669"/>
    <property type="project" value="UniProtKB-KW"/>
</dbReference>
<feature type="region of interest" description="Disordered" evidence="2">
    <location>
        <begin position="714"/>
        <end position="739"/>
    </location>
</feature>
<evidence type="ECO:0000256" key="2">
    <source>
        <dbReference type="SAM" id="MobiDB-lite"/>
    </source>
</evidence>
<keyword evidence="1" id="KW-0227">DNA damage</keyword>
<protein>
    <recommendedName>
        <fullName evidence="1">Fanconi-associated nuclease</fullName>
        <ecNumber evidence="1">3.1.4.1</ecNumber>
    </recommendedName>
</protein>
<feature type="compositionally biased region" description="Basic and acidic residues" evidence="2">
    <location>
        <begin position="1431"/>
        <end position="1444"/>
    </location>
</feature>
<feature type="compositionally biased region" description="Polar residues" evidence="2">
    <location>
        <begin position="722"/>
        <end position="731"/>
    </location>
</feature>
<dbReference type="Proteomes" id="UP000693970">
    <property type="component" value="Unassembled WGS sequence"/>
</dbReference>
<feature type="region of interest" description="Disordered" evidence="2">
    <location>
        <begin position="314"/>
        <end position="344"/>
    </location>
</feature>
<comment type="catalytic activity">
    <reaction evidence="1">
        <text>Hydrolytically removes 5'-nucleotides successively from the 3'-hydroxy termini of 3'-hydroxy-terminated oligonucleotides.</text>
        <dbReference type="EC" id="3.1.4.1"/>
    </reaction>
</comment>
<feature type="region of interest" description="Disordered" evidence="2">
    <location>
        <begin position="1422"/>
        <end position="1444"/>
    </location>
</feature>
<keyword evidence="1" id="KW-0464">Manganese</keyword>
<comment type="function">
    <text evidence="1">Nuclease required for the repair of DNA interstrand cross-links (ICL). Acts as a 5'-3' exonuclease that anchors at a cut end of DNA and cleaves DNA successively at every third nucleotide, allowing to excise an ICL from one strand through flanking incisions.</text>
</comment>
<comment type="subcellular location">
    <subcellularLocation>
        <location evidence="1">Nucleus</location>
    </subcellularLocation>
</comment>
<keyword evidence="1" id="KW-0479">Metal-binding</keyword>
<keyword evidence="1" id="KW-0378">Hydrolase</keyword>
<dbReference type="GO" id="GO:0017108">
    <property type="term" value="F:5'-flap endonuclease activity"/>
    <property type="evidence" value="ECO:0007669"/>
    <property type="project" value="TreeGrafter"/>
</dbReference>
<keyword evidence="4" id="KW-1185">Reference proteome</keyword>